<evidence type="ECO:0000313" key="2">
    <source>
        <dbReference type="EMBL" id="ACV07683.1"/>
    </source>
</evidence>
<dbReference type="eggNOG" id="COG5512">
    <property type="taxonomic scope" value="Bacteria"/>
</dbReference>
<feature type="region of interest" description="Disordered" evidence="1">
    <location>
        <begin position="37"/>
        <end position="56"/>
    </location>
</feature>
<dbReference type="PANTHER" id="PTHR36456:SF1">
    <property type="entry name" value="UPF0232 PROTEIN SCO3875"/>
    <property type="match status" value="1"/>
</dbReference>
<dbReference type="EMBL" id="CP001706">
    <property type="protein sequence ID" value="ACV07683.1"/>
    <property type="molecule type" value="Genomic_DNA"/>
</dbReference>
<dbReference type="HOGENOM" id="CLU_087206_0_2_11"/>
<dbReference type="OrthoDB" id="5516926at2"/>
<evidence type="ECO:0008006" key="4">
    <source>
        <dbReference type="Google" id="ProtNLM"/>
    </source>
</evidence>
<protein>
    <recommendedName>
        <fullName evidence="4">DUF721 domain-containing protein</fullName>
    </recommendedName>
</protein>
<organism evidence="2 3">
    <name type="scientific">Jonesia denitrificans (strain ATCC 14870 / DSM 20603 / BCRC 15368 / CIP 55.134 / JCM 11481 / NBRC 15587 / NCTC 10816 / Prevot 55134)</name>
    <name type="common">Listeria denitrificans</name>
    <dbReference type="NCBI Taxonomy" id="471856"/>
    <lineage>
        <taxon>Bacteria</taxon>
        <taxon>Bacillati</taxon>
        <taxon>Actinomycetota</taxon>
        <taxon>Actinomycetes</taxon>
        <taxon>Micrococcales</taxon>
        <taxon>Jonesiaceae</taxon>
        <taxon>Jonesia</taxon>
    </lineage>
</organism>
<reference evidence="2 3" key="1">
    <citation type="journal article" date="2009" name="Stand. Genomic Sci.">
        <title>Complete genome sequence of Jonesia denitrificans type strain (Prevot 55134).</title>
        <authorList>
            <person name="Pukall R."/>
            <person name="Gehrich-Schroter G."/>
            <person name="Lapidus A."/>
            <person name="Nolan M."/>
            <person name="Glavina Del Rio T."/>
            <person name="Lucas S."/>
            <person name="Chen F."/>
            <person name="Tice H."/>
            <person name="Pitluck S."/>
            <person name="Cheng J.F."/>
            <person name="Copeland A."/>
            <person name="Saunders E."/>
            <person name="Brettin T."/>
            <person name="Detter J.C."/>
            <person name="Bruce D."/>
            <person name="Goodwin L."/>
            <person name="Pati A."/>
            <person name="Ivanova N."/>
            <person name="Mavromatis K."/>
            <person name="Ovchinnikova G."/>
            <person name="Chen A."/>
            <person name="Palaniappan K."/>
            <person name="Land M."/>
            <person name="Hauser L."/>
            <person name="Chang Y.J."/>
            <person name="Jeffries C.D."/>
            <person name="Chain P."/>
            <person name="Goker M."/>
            <person name="Bristow J."/>
            <person name="Eisen J.A."/>
            <person name="Markowitz V."/>
            <person name="Hugenholtz P."/>
            <person name="Kyrpides N.C."/>
            <person name="Klenk H.P."/>
            <person name="Han C."/>
        </authorList>
    </citation>
    <scope>NUCLEOTIDE SEQUENCE [LARGE SCALE GENOMIC DNA]</scope>
    <source>
        <strain evidence="3">ATCC 14870 / DSM 20603 / BCRC 15368 / CIP 55.134 / JCM 11481 / NBRC 15587 / NCTC 10816 / Prevot 55134</strain>
    </source>
</reference>
<evidence type="ECO:0000256" key="1">
    <source>
        <dbReference type="SAM" id="MobiDB-lite"/>
    </source>
</evidence>
<evidence type="ECO:0000313" key="3">
    <source>
        <dbReference type="Proteomes" id="UP000000628"/>
    </source>
</evidence>
<dbReference type="InterPro" id="IPR007922">
    <property type="entry name" value="DciA-like"/>
</dbReference>
<dbReference type="AlphaFoldDB" id="C7R4R0"/>
<keyword evidence="3" id="KW-1185">Reference proteome</keyword>
<gene>
    <name evidence="2" type="ordered locus">Jden_0004</name>
</gene>
<dbReference type="KEGG" id="jde:Jden_0004"/>
<dbReference type="Proteomes" id="UP000000628">
    <property type="component" value="Chromosome"/>
</dbReference>
<name>C7R4R0_JONDD</name>
<dbReference type="Pfam" id="PF05258">
    <property type="entry name" value="DciA"/>
    <property type="match status" value="1"/>
</dbReference>
<sequence>MATYDIRGLPSQIEVTPPVAVATAALNRAKAAARARGFRPSSVAQRDDAVSGAARTRRDPQLLGEALGTLLTERGWTADVAVGNVVARWAEIVGTEIAEHSTAEQFVDGVLFVRAHSSAWATQLRFLAANILAAIARDVGEGVVEELRVVTPDARTGSKGRLRVQGGRPRR</sequence>
<accession>C7R4R0</accession>
<dbReference type="RefSeq" id="WP_012805788.1">
    <property type="nucleotide sequence ID" value="NC_013174.1"/>
</dbReference>
<dbReference type="STRING" id="471856.Jden_0004"/>
<proteinExistence type="predicted"/>
<dbReference type="PANTHER" id="PTHR36456">
    <property type="entry name" value="UPF0232 PROTEIN SCO3875"/>
    <property type="match status" value="1"/>
</dbReference>